<evidence type="ECO:0000256" key="4">
    <source>
        <dbReference type="ARBA" id="ARBA00023136"/>
    </source>
</evidence>
<dbReference type="EMBL" id="JBHSFE010000022">
    <property type="protein sequence ID" value="MFC4611410.1"/>
    <property type="molecule type" value="Genomic_DNA"/>
</dbReference>
<evidence type="ECO:0000256" key="3">
    <source>
        <dbReference type="ARBA" id="ARBA00022989"/>
    </source>
</evidence>
<evidence type="ECO:0000313" key="7">
    <source>
        <dbReference type="Proteomes" id="UP001595993"/>
    </source>
</evidence>
<feature type="transmembrane region" description="Helical" evidence="5">
    <location>
        <begin position="113"/>
        <end position="130"/>
    </location>
</feature>
<feature type="transmembrane region" description="Helical" evidence="5">
    <location>
        <begin position="88"/>
        <end position="106"/>
    </location>
</feature>
<dbReference type="InterPro" id="IPR032808">
    <property type="entry name" value="DoxX"/>
</dbReference>
<evidence type="ECO:0000313" key="6">
    <source>
        <dbReference type="EMBL" id="MFC4611410.1"/>
    </source>
</evidence>
<comment type="subcellular location">
    <subcellularLocation>
        <location evidence="1">Membrane</location>
        <topology evidence="1">Multi-pass membrane protein</topology>
    </subcellularLocation>
</comment>
<evidence type="ECO:0000256" key="5">
    <source>
        <dbReference type="SAM" id="Phobius"/>
    </source>
</evidence>
<sequence>MPSFNTNTAPDQFSRTSMFIATIVVSALLAALLVFSAVGKLRNDPAQLKVMQTVGFPVDKLWLLATAEIAGAVGLLMGLFWWPLGVAAAIGVILYFIGAVGSHLRVRDPATNAVIPLVLAIAALTLRLATT</sequence>
<keyword evidence="4 5" id="KW-0472">Membrane</keyword>
<accession>A0ABV9GE39</accession>
<comment type="caution">
    <text evidence="6">The sequence shown here is derived from an EMBL/GenBank/DDBJ whole genome shotgun (WGS) entry which is preliminary data.</text>
</comment>
<feature type="transmembrane region" description="Helical" evidence="5">
    <location>
        <begin position="20"/>
        <end position="41"/>
    </location>
</feature>
<proteinExistence type="predicted"/>
<dbReference type="Proteomes" id="UP001595993">
    <property type="component" value="Unassembled WGS sequence"/>
</dbReference>
<reference evidence="7" key="1">
    <citation type="journal article" date="2019" name="Int. J. Syst. Evol. Microbiol.">
        <title>The Global Catalogue of Microorganisms (GCM) 10K type strain sequencing project: providing services to taxonomists for standard genome sequencing and annotation.</title>
        <authorList>
            <consortium name="The Broad Institute Genomics Platform"/>
            <consortium name="The Broad Institute Genome Sequencing Center for Infectious Disease"/>
            <person name="Wu L."/>
            <person name="Ma J."/>
        </authorList>
    </citation>
    <scope>NUCLEOTIDE SEQUENCE [LARGE SCALE GENOMIC DNA]</scope>
    <source>
        <strain evidence="7">CGMCC 4.7139</strain>
    </source>
</reference>
<keyword evidence="2 5" id="KW-0812">Transmembrane</keyword>
<keyword evidence="3 5" id="KW-1133">Transmembrane helix</keyword>
<name>A0ABV9GE39_9ACTN</name>
<organism evidence="6 7">
    <name type="scientific">Streptomyces maoxianensis</name>
    <dbReference type="NCBI Taxonomy" id="1459942"/>
    <lineage>
        <taxon>Bacteria</taxon>
        <taxon>Bacillati</taxon>
        <taxon>Actinomycetota</taxon>
        <taxon>Actinomycetes</taxon>
        <taxon>Kitasatosporales</taxon>
        <taxon>Streptomycetaceae</taxon>
        <taxon>Streptomyces</taxon>
    </lineage>
</organism>
<dbReference type="Pfam" id="PF13564">
    <property type="entry name" value="DoxX_2"/>
    <property type="match status" value="1"/>
</dbReference>
<feature type="transmembrane region" description="Helical" evidence="5">
    <location>
        <begin position="61"/>
        <end position="82"/>
    </location>
</feature>
<evidence type="ECO:0000256" key="1">
    <source>
        <dbReference type="ARBA" id="ARBA00004141"/>
    </source>
</evidence>
<gene>
    <name evidence="6" type="ORF">ACFO9E_26990</name>
</gene>
<protein>
    <submittedName>
        <fullName evidence="6">DoxX family protein</fullName>
    </submittedName>
</protein>
<evidence type="ECO:0000256" key="2">
    <source>
        <dbReference type="ARBA" id="ARBA00022692"/>
    </source>
</evidence>
<keyword evidence="7" id="KW-1185">Reference proteome</keyword>